<evidence type="ECO:0000256" key="4">
    <source>
        <dbReference type="ARBA" id="ARBA00033695"/>
    </source>
</evidence>
<dbReference type="OrthoDB" id="10257284at2759"/>
<dbReference type="OMA" id="SWPPFTS"/>
<dbReference type="PROSITE" id="PS00616">
    <property type="entry name" value="HIS_ACID_PHOSPHAT_1"/>
    <property type="match status" value="1"/>
</dbReference>
<dbReference type="GO" id="GO:0003993">
    <property type="term" value="F:acid phosphatase activity"/>
    <property type="evidence" value="ECO:0007669"/>
    <property type="project" value="UniProtKB-EC"/>
</dbReference>
<evidence type="ECO:0000256" key="2">
    <source>
        <dbReference type="ARBA" id="ARBA00005375"/>
    </source>
</evidence>
<reference evidence="7" key="2">
    <citation type="submission" date="2025-09" db="UniProtKB">
        <authorList>
            <consortium name="Ensembl"/>
        </authorList>
    </citation>
    <scope>IDENTIFICATION</scope>
</reference>
<evidence type="ECO:0000256" key="6">
    <source>
        <dbReference type="ARBA" id="ARBA00071693"/>
    </source>
</evidence>
<evidence type="ECO:0000256" key="1">
    <source>
        <dbReference type="ARBA" id="ARBA00000235"/>
    </source>
</evidence>
<evidence type="ECO:0000256" key="3">
    <source>
        <dbReference type="ARBA" id="ARBA00012646"/>
    </source>
</evidence>
<keyword evidence="8" id="KW-1185">Reference proteome</keyword>
<dbReference type="GO" id="GO:0002244">
    <property type="term" value="P:hematopoietic progenitor cell differentiation"/>
    <property type="evidence" value="ECO:0007669"/>
    <property type="project" value="Ensembl"/>
</dbReference>
<dbReference type="PANTHER" id="PTHR11567:SF202">
    <property type="entry name" value="LYSOPHOSPHATIDIC ACID PHOSPHATASE TYPE 6"/>
    <property type="match status" value="1"/>
</dbReference>
<dbReference type="InterPro" id="IPR000560">
    <property type="entry name" value="His_Pase_clade-2"/>
</dbReference>
<dbReference type="EC" id="3.1.3.2" evidence="3"/>
<comment type="function">
    <text evidence="5">Hydrolyzes lysophosphatidic acid (LPA) containing a medium length fatty acid chain to the corresponding monoacylglycerol. Has highest activity with lysophosphatidic acid containing myristate (C14:0), monounsaturated oleate (C18:1) or palmitate (C16:0), and lower activity with C18:0 and C6:0 lysophosphatidic acid.</text>
</comment>
<protein>
    <recommendedName>
        <fullName evidence="6">Lysophosphatidic acid phosphatase type 6</fullName>
        <ecNumber evidence="3">3.1.3.2</ecNumber>
    </recommendedName>
</protein>
<dbReference type="GO" id="GO:0052642">
    <property type="term" value="F:lysophosphatidic acid phosphatase activity"/>
    <property type="evidence" value="ECO:0007669"/>
    <property type="project" value="Ensembl"/>
</dbReference>
<evidence type="ECO:0000256" key="5">
    <source>
        <dbReference type="ARBA" id="ARBA00053526"/>
    </source>
</evidence>
<evidence type="ECO:0000313" key="8">
    <source>
        <dbReference type="Proteomes" id="UP000694559"/>
    </source>
</evidence>
<name>A0A8C6X2G5_NAJNA</name>
<dbReference type="FunFam" id="3.40.50.1240:FF:000030">
    <property type="entry name" value="Lysophosphatidic acid phosphatase type 6"/>
    <property type="match status" value="1"/>
</dbReference>
<dbReference type="SUPFAM" id="SSF53254">
    <property type="entry name" value="Phosphoglycerate mutase-like"/>
    <property type="match status" value="1"/>
</dbReference>
<accession>A0A8C6X2G5</accession>
<dbReference type="InterPro" id="IPR033379">
    <property type="entry name" value="Acid_Pase_AS"/>
</dbReference>
<reference evidence="7" key="1">
    <citation type="submission" date="2025-08" db="UniProtKB">
        <authorList>
            <consortium name="Ensembl"/>
        </authorList>
    </citation>
    <scope>IDENTIFICATION</scope>
</reference>
<comment type="catalytic activity">
    <reaction evidence="1">
        <text>1-(9Z-octadecenoyl)-sn-glycero-3-phosphate + H2O = 1-(9Z-octadecenoyl)-sn-glycerol + phosphate</text>
        <dbReference type="Rhea" id="RHEA:39835"/>
        <dbReference type="ChEBI" id="CHEBI:15377"/>
        <dbReference type="ChEBI" id="CHEBI:43474"/>
        <dbReference type="ChEBI" id="CHEBI:74544"/>
        <dbReference type="ChEBI" id="CHEBI:75757"/>
    </reaction>
    <physiologicalReaction direction="left-to-right" evidence="1">
        <dbReference type="Rhea" id="RHEA:39836"/>
    </physiologicalReaction>
</comment>
<dbReference type="InterPro" id="IPR050645">
    <property type="entry name" value="Histidine_acid_phosphatase"/>
</dbReference>
<dbReference type="PANTHER" id="PTHR11567">
    <property type="entry name" value="ACID PHOSPHATASE-RELATED"/>
    <property type="match status" value="1"/>
</dbReference>
<dbReference type="Ensembl" id="ENSNNAT00000004879.1">
    <property type="protein sequence ID" value="ENSNNAP00000004666.1"/>
    <property type="gene ID" value="ENSNNAG00000003115.1"/>
</dbReference>
<dbReference type="CDD" id="cd07061">
    <property type="entry name" value="HP_HAP_like"/>
    <property type="match status" value="1"/>
</dbReference>
<comment type="catalytic activity">
    <reaction evidence="4">
        <text>a phosphate monoester + H2O = an alcohol + phosphate</text>
        <dbReference type="Rhea" id="RHEA:15017"/>
        <dbReference type="ChEBI" id="CHEBI:15377"/>
        <dbReference type="ChEBI" id="CHEBI:30879"/>
        <dbReference type="ChEBI" id="CHEBI:43474"/>
        <dbReference type="ChEBI" id="CHEBI:67140"/>
        <dbReference type="EC" id="3.1.3.2"/>
    </reaction>
    <physiologicalReaction direction="left-to-right" evidence="4">
        <dbReference type="Rhea" id="RHEA:15018"/>
    </physiologicalReaction>
</comment>
<organism evidence="7 8">
    <name type="scientific">Naja naja</name>
    <name type="common">Indian cobra</name>
    <dbReference type="NCBI Taxonomy" id="35670"/>
    <lineage>
        <taxon>Eukaryota</taxon>
        <taxon>Metazoa</taxon>
        <taxon>Chordata</taxon>
        <taxon>Craniata</taxon>
        <taxon>Vertebrata</taxon>
        <taxon>Euteleostomi</taxon>
        <taxon>Lepidosauria</taxon>
        <taxon>Squamata</taxon>
        <taxon>Bifurcata</taxon>
        <taxon>Unidentata</taxon>
        <taxon>Episquamata</taxon>
        <taxon>Toxicofera</taxon>
        <taxon>Serpentes</taxon>
        <taxon>Colubroidea</taxon>
        <taxon>Elapidae</taxon>
        <taxon>Elapinae</taxon>
        <taxon>Naja</taxon>
    </lineage>
</organism>
<dbReference type="Gene3D" id="3.40.50.1240">
    <property type="entry name" value="Phosphoglycerate mutase-like"/>
    <property type="match status" value="1"/>
</dbReference>
<dbReference type="GO" id="GO:0005739">
    <property type="term" value="C:mitochondrion"/>
    <property type="evidence" value="ECO:0007669"/>
    <property type="project" value="Ensembl"/>
</dbReference>
<dbReference type="GO" id="GO:2001311">
    <property type="term" value="P:lysobisphosphatidic acid metabolic process"/>
    <property type="evidence" value="ECO:0007669"/>
    <property type="project" value="Ensembl"/>
</dbReference>
<gene>
    <name evidence="7" type="primary">ACP6</name>
</gene>
<proteinExistence type="inferred from homology"/>
<evidence type="ECO:0000313" key="7">
    <source>
        <dbReference type="Ensembl" id="ENSNNAP00000004666.1"/>
    </source>
</evidence>
<comment type="similarity">
    <text evidence="2">Belongs to the histidine acid phosphatase family.</text>
</comment>
<dbReference type="AlphaFoldDB" id="A0A8C6X2G5"/>
<dbReference type="Pfam" id="PF00328">
    <property type="entry name" value="His_Phos_2"/>
    <property type="match status" value="1"/>
</dbReference>
<dbReference type="GeneTree" id="ENSGT00940000158408"/>
<sequence length="472" mass="53434">MGWELLFGKRSLSVRGSKWGHVFVCHDRRCVPKQRQGKTRAVCLELSFCFLRLLRLYVKSMDLWARVGMVGALSCYAHRKKSVLTQAAESNGENGSDRGKPELRLVQVIFRHGARTPLRPIPGVEQVDWDPTLLEIPAQTKFPYIVTNLTGGPRPFSPYEENYKKTVLKGGVIAGQLTKVGMQQMFTLGERLRKRYIEETNFLSSSYKSSEVLVRSTNIVRNLESTRCLLAGLFQQQKGAVTIVTDNAESEILYPNPGNCQQLKHIDGWASVNLQEGLLEDLKNIKQKLGISNEQKIDFILLLDNIFAEQAHNLPSHPVLKNSMQLIEQRAVDSFFYITKNSSRKILQMSIGPLLNAIEDNIKKAIEPPSSDIKTRKLILYAAHDVTLFPLLMALGVFDSKWPPYAADVTLELYQHSKDWFIRLIYNGEELIPRGCKDGLCPLEDFLNALSVYSTEPLVYKMICSQTEEAVL</sequence>
<dbReference type="InterPro" id="IPR029033">
    <property type="entry name" value="His_PPase_superfam"/>
</dbReference>
<dbReference type="Proteomes" id="UP000694559">
    <property type="component" value="Unplaced"/>
</dbReference>